<dbReference type="RefSeq" id="WP_378260362.1">
    <property type="nucleotide sequence ID" value="NZ_JBHSIT010000009.1"/>
</dbReference>
<gene>
    <name evidence="2" type="ORF">ACFPCY_29355</name>
</gene>
<dbReference type="NCBIfam" id="NF046119">
    <property type="entry name" value="memb_SCO4225"/>
    <property type="match status" value="1"/>
</dbReference>
<dbReference type="InterPro" id="IPR057702">
    <property type="entry name" value="DUF7942"/>
</dbReference>
<protein>
    <submittedName>
        <fullName evidence="2">SCO4225 family membrane protein</fullName>
    </submittedName>
</protein>
<keyword evidence="1" id="KW-0472">Membrane</keyword>
<feature type="transmembrane region" description="Helical" evidence="1">
    <location>
        <begin position="91"/>
        <end position="110"/>
    </location>
</feature>
<name>A0ABV9U4X9_9ACTN</name>
<accession>A0ABV9U4X9</accession>
<feature type="transmembrane region" description="Helical" evidence="1">
    <location>
        <begin position="34"/>
        <end position="55"/>
    </location>
</feature>
<reference evidence="3" key="1">
    <citation type="journal article" date="2019" name="Int. J. Syst. Evol. Microbiol.">
        <title>The Global Catalogue of Microorganisms (GCM) 10K type strain sequencing project: providing services to taxonomists for standard genome sequencing and annotation.</title>
        <authorList>
            <consortium name="The Broad Institute Genomics Platform"/>
            <consortium name="The Broad Institute Genome Sequencing Center for Infectious Disease"/>
            <person name="Wu L."/>
            <person name="Ma J."/>
        </authorList>
    </citation>
    <scope>NUCLEOTIDE SEQUENCE [LARGE SCALE GENOMIC DNA]</scope>
    <source>
        <strain evidence="3">KLKA75</strain>
    </source>
</reference>
<keyword evidence="1" id="KW-0812">Transmembrane</keyword>
<organism evidence="2 3">
    <name type="scientific">Actinomadura gamaensis</name>
    <dbReference type="NCBI Taxonomy" id="1763541"/>
    <lineage>
        <taxon>Bacteria</taxon>
        <taxon>Bacillati</taxon>
        <taxon>Actinomycetota</taxon>
        <taxon>Actinomycetes</taxon>
        <taxon>Streptosporangiales</taxon>
        <taxon>Thermomonosporaceae</taxon>
        <taxon>Actinomadura</taxon>
    </lineage>
</organism>
<evidence type="ECO:0000256" key="1">
    <source>
        <dbReference type="SAM" id="Phobius"/>
    </source>
</evidence>
<dbReference type="Pfam" id="PF25637">
    <property type="entry name" value="DUF7942"/>
    <property type="match status" value="1"/>
</dbReference>
<evidence type="ECO:0000313" key="3">
    <source>
        <dbReference type="Proteomes" id="UP001595872"/>
    </source>
</evidence>
<sequence length="119" mass="12912">MVLLATESARYFIDGAMERRVDGGEEMNQRRSRIALAVSLSYLAIVLMVAGAVGYSVTHYDASMAGIWLLLVTMPLSIIVASTPIPHGAPVFFSLLFTGVLQAFIIWIILRGRKGSEGP</sequence>
<evidence type="ECO:0000313" key="2">
    <source>
        <dbReference type="EMBL" id="MFC4911446.1"/>
    </source>
</evidence>
<proteinExistence type="predicted"/>
<comment type="caution">
    <text evidence="2">The sequence shown here is derived from an EMBL/GenBank/DDBJ whole genome shotgun (WGS) entry which is preliminary data.</text>
</comment>
<dbReference type="EMBL" id="JBHSIT010000009">
    <property type="protein sequence ID" value="MFC4911446.1"/>
    <property type="molecule type" value="Genomic_DNA"/>
</dbReference>
<dbReference type="Proteomes" id="UP001595872">
    <property type="component" value="Unassembled WGS sequence"/>
</dbReference>
<feature type="transmembrane region" description="Helical" evidence="1">
    <location>
        <begin position="67"/>
        <end position="85"/>
    </location>
</feature>
<keyword evidence="3" id="KW-1185">Reference proteome</keyword>
<keyword evidence="1" id="KW-1133">Transmembrane helix</keyword>